<keyword evidence="2" id="KW-1185">Reference proteome</keyword>
<dbReference type="EMBL" id="KZ303844">
    <property type="protein sequence ID" value="PHZ15701.1"/>
    <property type="molecule type" value="Genomic_DNA"/>
</dbReference>
<gene>
    <name evidence="1" type="ORF">RHIMIDRAFT_92112</name>
</gene>
<proteinExistence type="predicted"/>
<sequence length="173" mass="19281">MLSFATKGGNPTTLKAGRPDTIIICCCEVEVSCGEAKPPRKGMALIDKGRARIAELCMRQLHARLKHATSTSEQSTFGVLIARISLGLTKLQFNNSNYLYFVLKSIKIPRRKEWYRDVEVCLGACFSFKISATVCIISFNSLLSNGYKPLLSNRLERRMMAASYPYMINALGC</sequence>
<reference evidence="1 2" key="1">
    <citation type="journal article" date="2016" name="Proc. Natl. Acad. Sci. U.S.A.">
        <title>Lipid metabolic changes in an early divergent fungus govern the establishment of a mutualistic symbiosis with endobacteria.</title>
        <authorList>
            <person name="Lastovetsky O.A."/>
            <person name="Gaspar M.L."/>
            <person name="Mondo S.J."/>
            <person name="LaButti K.M."/>
            <person name="Sandor L."/>
            <person name="Grigoriev I.V."/>
            <person name="Henry S.A."/>
            <person name="Pawlowska T.E."/>
        </authorList>
    </citation>
    <scope>NUCLEOTIDE SEQUENCE [LARGE SCALE GENOMIC DNA]</scope>
    <source>
        <strain evidence="1 2">ATCC 52813</strain>
    </source>
</reference>
<dbReference type="GeneID" id="35446862"/>
<accession>A0A2G4T3V7</accession>
<evidence type="ECO:0000313" key="2">
    <source>
        <dbReference type="Proteomes" id="UP000242254"/>
    </source>
</evidence>
<evidence type="ECO:0000313" key="1">
    <source>
        <dbReference type="EMBL" id="PHZ15701.1"/>
    </source>
</evidence>
<name>A0A2G4T3V7_RHIZD</name>
<dbReference type="AlphaFoldDB" id="A0A2G4T3V7"/>
<dbReference type="Proteomes" id="UP000242254">
    <property type="component" value="Unassembled WGS sequence"/>
</dbReference>
<organism evidence="1 2">
    <name type="scientific">Rhizopus microsporus ATCC 52813</name>
    <dbReference type="NCBI Taxonomy" id="1340429"/>
    <lineage>
        <taxon>Eukaryota</taxon>
        <taxon>Fungi</taxon>
        <taxon>Fungi incertae sedis</taxon>
        <taxon>Mucoromycota</taxon>
        <taxon>Mucoromycotina</taxon>
        <taxon>Mucoromycetes</taxon>
        <taxon>Mucorales</taxon>
        <taxon>Mucorineae</taxon>
        <taxon>Rhizopodaceae</taxon>
        <taxon>Rhizopus</taxon>
    </lineage>
</organism>
<dbReference type="RefSeq" id="XP_023469409.1">
    <property type="nucleotide sequence ID" value="XM_023615874.1"/>
</dbReference>
<protein>
    <submittedName>
        <fullName evidence="1">Uncharacterized protein</fullName>
    </submittedName>
</protein>